<dbReference type="InterPro" id="IPR051870">
    <property type="entry name" value="Elongin-A_domain"/>
</dbReference>
<dbReference type="Gene3D" id="6.10.250.3180">
    <property type="match status" value="1"/>
</dbReference>
<accession>A0AAD6GIH5</accession>
<dbReference type="PANTHER" id="PTHR15141">
    <property type="entry name" value="TRANSCRIPTION ELONGATION FACTOR B POLYPEPTIDE 3"/>
    <property type="match status" value="1"/>
</dbReference>
<dbReference type="GO" id="GO:0070449">
    <property type="term" value="C:elongin complex"/>
    <property type="evidence" value="ECO:0007669"/>
    <property type="project" value="InterPro"/>
</dbReference>
<comment type="caution">
    <text evidence="2">The sequence shown here is derived from an EMBL/GenBank/DDBJ whole genome shotgun (WGS) entry which is preliminary data.</text>
</comment>
<name>A0AAD6GIH5_9EURO</name>
<evidence type="ECO:0000313" key="3">
    <source>
        <dbReference type="Proteomes" id="UP001220324"/>
    </source>
</evidence>
<dbReference type="PANTHER" id="PTHR15141:SF76">
    <property type="entry name" value="TRANSCRIPTION ELONGATION FACTOR B POLYPEPTIDE 3"/>
    <property type="match status" value="1"/>
</dbReference>
<dbReference type="Pfam" id="PF06881">
    <property type="entry name" value="Elongin_A"/>
    <property type="match status" value="1"/>
</dbReference>
<protein>
    <recommendedName>
        <fullName evidence="4">Elongin-A</fullName>
    </recommendedName>
</protein>
<evidence type="ECO:0000313" key="2">
    <source>
        <dbReference type="EMBL" id="KAJ5552759.1"/>
    </source>
</evidence>
<feature type="compositionally biased region" description="Basic and acidic residues" evidence="1">
    <location>
        <begin position="238"/>
        <end position="254"/>
    </location>
</feature>
<sequence length="346" mass="38702">MPAPSLLQLAMATAVKHVKSLNDIGNLPYNLVRPILLKVDNPEKLHAMELLSPHLTEEDKELWLNFIRRDIPKWEQYDLPDKTHQWYEIYCDLREDVQRALDADAEKMKMALDGIKSERTRLTPKIIPGHKGRGSRISRSTFTRRPFSGIPSASVDKKKSTIFSAPRRNNALAVPTKHLSTRASQVKKAPISLIEEHRQPTEQPVKQPVPSLRRDQDARGPVAPALPRRQNSYTPSRPVHEAKSPALAEREARLRAIASGKPLPSSSEGTKKIPHYTRDATSSRPTSLKREAVSPPPGARLSSHSSHHGPSQTDGPASPPASARPVMPVRKRPDSVFIQPKRRRVV</sequence>
<organism evidence="2 3">
    <name type="scientific">Penicillium frequentans</name>
    <dbReference type="NCBI Taxonomy" id="3151616"/>
    <lineage>
        <taxon>Eukaryota</taxon>
        <taxon>Fungi</taxon>
        <taxon>Dikarya</taxon>
        <taxon>Ascomycota</taxon>
        <taxon>Pezizomycotina</taxon>
        <taxon>Eurotiomycetes</taxon>
        <taxon>Eurotiomycetidae</taxon>
        <taxon>Eurotiales</taxon>
        <taxon>Aspergillaceae</taxon>
        <taxon>Penicillium</taxon>
    </lineage>
</organism>
<proteinExistence type="predicted"/>
<reference evidence="2 3" key="1">
    <citation type="journal article" date="2023" name="IMA Fungus">
        <title>Comparative genomic study of the Penicillium genus elucidates a diverse pangenome and 15 lateral gene transfer events.</title>
        <authorList>
            <person name="Petersen C."/>
            <person name="Sorensen T."/>
            <person name="Nielsen M.R."/>
            <person name="Sondergaard T.E."/>
            <person name="Sorensen J.L."/>
            <person name="Fitzpatrick D.A."/>
            <person name="Frisvad J.C."/>
            <person name="Nielsen K.L."/>
        </authorList>
    </citation>
    <scope>NUCLEOTIDE SEQUENCE [LARGE SCALE GENOMIC DNA]</scope>
    <source>
        <strain evidence="2 3">IBT 35679</strain>
    </source>
</reference>
<dbReference type="InterPro" id="IPR010684">
    <property type="entry name" value="RNA_pol_II_trans_fac_SIII_A"/>
</dbReference>
<keyword evidence="3" id="KW-1185">Reference proteome</keyword>
<dbReference type="GO" id="GO:0006368">
    <property type="term" value="P:transcription elongation by RNA polymerase II"/>
    <property type="evidence" value="ECO:0007669"/>
    <property type="project" value="InterPro"/>
</dbReference>
<feature type="region of interest" description="Disordered" evidence="1">
    <location>
        <begin position="194"/>
        <end position="346"/>
    </location>
</feature>
<feature type="compositionally biased region" description="Polar residues" evidence="1">
    <location>
        <begin position="302"/>
        <end position="315"/>
    </location>
</feature>
<evidence type="ECO:0000256" key="1">
    <source>
        <dbReference type="SAM" id="MobiDB-lite"/>
    </source>
</evidence>
<dbReference type="Proteomes" id="UP001220324">
    <property type="component" value="Unassembled WGS sequence"/>
</dbReference>
<evidence type="ECO:0008006" key="4">
    <source>
        <dbReference type="Google" id="ProtNLM"/>
    </source>
</evidence>
<dbReference type="AlphaFoldDB" id="A0AAD6GIH5"/>
<gene>
    <name evidence="2" type="ORF">N7494_002137</name>
</gene>
<dbReference type="EMBL" id="JAQIZZ010000002">
    <property type="protein sequence ID" value="KAJ5552759.1"/>
    <property type="molecule type" value="Genomic_DNA"/>
</dbReference>